<dbReference type="InterPro" id="IPR022398">
    <property type="entry name" value="Peptidase_S8_His-AS"/>
</dbReference>
<dbReference type="KEGG" id="abac:LuPra_03408"/>
<sequence>MHRRLAQARMLAAVAALVVLALLRPAQPLLGQQAPTDSDRAAQFDAVRQKALQQAQVRVIVSLRLDVESPDSSLATPGGLQQRRDAVAAAQGLVIDALEGLLLTELRRFEFTPGMAMTIGVLAIDRLDALPNVIAIKEDAFVEPMLDVSVPLVQADRVVQLGTTGDNVAIAILDTGVDKTHPDLAGRVVSEACFSTTNNFIGASSMCPGAAASSTAVGSGEDCPSNVSGCDHGTHVASIAAAVAPQADIIAIQVFSRRDDGLQTPCADDNRTSPCVGSFESDTIAGLNRVVALSATRTIAAVNMSLGAAVFAGPCDASFTSMRDTVALLRALGIAVVAAAGNDGFRNLMSFPACLSNAISVGATNDVDQVATFSNISPLTTVLAPGRGIFAAVPQDSSSSTPTRLSKSGTSMAAPHVAGVFALLRQELKGVGAGSIVSELATRIRTTGPLITDQRPGGLVNSIRRVDALAALCGVVNCDADDFRTIFDVVEPTIGTIATTSDRDFYRYNGSAGDRITVRLNQRTGTLDPLLEVRDPSGVRIAVDDNGGDGNNAQVTGLSLPRTGPYLLVVRDAGNATRTGSYTLTVAREALATYPVPRITNLEPASISATVFGADFWLAVRGSGFTRETQAQWDAQNRAVYYSSPALVYIRVLARDVTFPAPRTPLIVVRNPSPGGGLSAVHLSITSPILGTFELLQPTVRHAPVGVSVTMEARWITPGGLSWRTMQHMDMKLANDAGDVAAWIRVVERPGTASVFRLINAAGAVVGEGLPGSGNTLEIPGMVSLDLAASTFAGSGDTAMMRPVVTFGPEAVGVYDVRFEVDNEAGAIQADDVLGLFRVLPVGCVEPVQDLTVTGPTHAPAGATVTLTASLSPVTTSSPVAYVWAPQPLAGQGTPAATYAWSAGGVQPVNVTVTNCGGFAAASTQVVVPASSLLAEGATGWFFDMDVLVANPHDEDVPYVLTYLTPSGRQVIRDLTIPARSRRTIRVNDERALAGESAVSTVVTVPSGLPLAVERTMFWDQATHYGGHGGSAVEAPANRWYFAEGSQGFFDTWVLLANPGDTPATMQVSFLREHEPAYTVALTIPAHARETIWAGSHAALVGRSFSIEVDADTPVMAERAMYWSSQGRYWNGGHDSAGVSALSTFWFLAEGATGDYFDMYVLLGNPGVDATTATVTYLLSDGTTVDRTYDVPARRRLTINVEDQDPRLRQAEVSVRVVSGEPIVVERAMYWPGNSSTWQDAHNSFGVTDTGLAWMLAEGRAGTSSNYETFVLIANPSSAQAAEVTLTFLGEIGPPVVRTATVLPNSRFTVWASAIPELANANFGVLVEATNSVPIVVERAMYWDAVGQHWAGGINTTGTRLR</sequence>
<keyword evidence="2 5" id="KW-0645">Protease</keyword>
<dbReference type="PROSITE" id="PS51892">
    <property type="entry name" value="SUBTILASE"/>
    <property type="match status" value="1"/>
</dbReference>
<feature type="active site" description="Charge relay system" evidence="5">
    <location>
        <position position="232"/>
    </location>
</feature>
<feature type="active site" description="Charge relay system" evidence="5">
    <location>
        <position position="174"/>
    </location>
</feature>
<keyword evidence="9" id="KW-1185">Reference proteome</keyword>
<evidence type="ECO:0000256" key="4">
    <source>
        <dbReference type="ARBA" id="ARBA00022825"/>
    </source>
</evidence>
<evidence type="ECO:0000256" key="5">
    <source>
        <dbReference type="PROSITE-ProRule" id="PRU01240"/>
    </source>
</evidence>
<evidence type="ECO:0000259" key="7">
    <source>
        <dbReference type="PROSITE" id="PS50093"/>
    </source>
</evidence>
<dbReference type="Gene3D" id="3.40.50.200">
    <property type="entry name" value="Peptidase S8/S53 domain"/>
    <property type="match status" value="1"/>
</dbReference>
<comment type="similarity">
    <text evidence="1 5 6">Belongs to the peptidase S8 family.</text>
</comment>
<dbReference type="InterPro" id="IPR036698">
    <property type="entry name" value="TM1070-like_sf"/>
</dbReference>
<keyword evidence="4 5" id="KW-0720">Serine protease</keyword>
<dbReference type="PANTHER" id="PTHR43806:SF11">
    <property type="entry name" value="CEREVISIN-RELATED"/>
    <property type="match status" value="1"/>
</dbReference>
<dbReference type="GO" id="GO:0006508">
    <property type="term" value="P:proteolysis"/>
    <property type="evidence" value="ECO:0007669"/>
    <property type="project" value="UniProtKB-KW"/>
</dbReference>
<dbReference type="PROSITE" id="PS00137">
    <property type="entry name" value="SUBTILASE_HIS"/>
    <property type="match status" value="1"/>
</dbReference>
<dbReference type="InterPro" id="IPR023828">
    <property type="entry name" value="Peptidase_S8_Ser-AS"/>
</dbReference>
<evidence type="ECO:0000313" key="9">
    <source>
        <dbReference type="Proteomes" id="UP000076079"/>
    </source>
</evidence>
<dbReference type="EC" id="3.4.21.62" evidence="8"/>
<dbReference type="EMBL" id="CP015136">
    <property type="protein sequence ID" value="AMY10179.1"/>
    <property type="molecule type" value="Genomic_DNA"/>
</dbReference>
<dbReference type="InterPro" id="IPR000209">
    <property type="entry name" value="Peptidase_S8/S53_dom"/>
</dbReference>
<dbReference type="PROSITE" id="PS00138">
    <property type="entry name" value="SUBTILASE_SER"/>
    <property type="match status" value="1"/>
</dbReference>
<dbReference type="PROSITE" id="PS00136">
    <property type="entry name" value="SUBTILASE_ASP"/>
    <property type="match status" value="1"/>
</dbReference>
<dbReference type="Pfam" id="PF00082">
    <property type="entry name" value="Peptidase_S8"/>
    <property type="match status" value="1"/>
</dbReference>
<dbReference type="Pfam" id="PF04151">
    <property type="entry name" value="PPC"/>
    <property type="match status" value="1"/>
</dbReference>
<dbReference type="STRING" id="1855912.LuPra_03408"/>
<proteinExistence type="inferred from homology"/>
<gene>
    <name evidence="8" type="primary">apr_2</name>
    <name evidence="8" type="ORF">LuPra_03408</name>
</gene>
<evidence type="ECO:0000256" key="2">
    <source>
        <dbReference type="ARBA" id="ARBA00022670"/>
    </source>
</evidence>
<dbReference type="InterPro" id="IPR007280">
    <property type="entry name" value="Peptidase_C_arc/bac"/>
</dbReference>
<dbReference type="SUPFAM" id="SSF49299">
    <property type="entry name" value="PKD domain"/>
    <property type="match status" value="1"/>
</dbReference>
<evidence type="ECO:0000256" key="1">
    <source>
        <dbReference type="ARBA" id="ARBA00011073"/>
    </source>
</evidence>
<evidence type="ECO:0000256" key="3">
    <source>
        <dbReference type="ARBA" id="ARBA00022801"/>
    </source>
</evidence>
<dbReference type="InterPro" id="IPR035986">
    <property type="entry name" value="PKD_dom_sf"/>
</dbReference>
<accession>A0A143PQV9</accession>
<dbReference type="InterPro" id="IPR000601">
    <property type="entry name" value="PKD_dom"/>
</dbReference>
<dbReference type="GO" id="GO:0004252">
    <property type="term" value="F:serine-type endopeptidase activity"/>
    <property type="evidence" value="ECO:0007669"/>
    <property type="project" value="UniProtKB-UniRule"/>
</dbReference>
<dbReference type="OrthoDB" id="135775at2"/>
<protein>
    <submittedName>
        <fullName evidence="8">Subtilisin DY</fullName>
        <ecNumber evidence="8">3.4.21.62</ecNumber>
    </submittedName>
</protein>
<dbReference type="InterPro" id="IPR015500">
    <property type="entry name" value="Peptidase_S8_subtilisin-rel"/>
</dbReference>
<reference evidence="9" key="2">
    <citation type="submission" date="2016-04" db="EMBL/GenBank/DDBJ databases">
        <title>First Complete Genome Sequence of a Subdivision 6 Acidobacterium.</title>
        <authorList>
            <person name="Huang S."/>
            <person name="Vieira S."/>
            <person name="Bunk B."/>
            <person name="Riedel T."/>
            <person name="Sproeer C."/>
            <person name="Overmann J."/>
        </authorList>
    </citation>
    <scope>NUCLEOTIDE SEQUENCE [LARGE SCALE GENOMIC DNA]</scope>
    <source>
        <strain evidence="9">DSM 100886 HEG_-6_39</strain>
    </source>
</reference>
<evidence type="ECO:0000313" key="8">
    <source>
        <dbReference type="EMBL" id="AMY10179.1"/>
    </source>
</evidence>
<organism evidence="8 9">
    <name type="scientific">Luteitalea pratensis</name>
    <dbReference type="NCBI Taxonomy" id="1855912"/>
    <lineage>
        <taxon>Bacteria</taxon>
        <taxon>Pseudomonadati</taxon>
        <taxon>Acidobacteriota</taxon>
        <taxon>Vicinamibacteria</taxon>
        <taxon>Vicinamibacterales</taxon>
        <taxon>Vicinamibacteraceae</taxon>
        <taxon>Luteitalea</taxon>
    </lineage>
</organism>
<evidence type="ECO:0000256" key="6">
    <source>
        <dbReference type="RuleBase" id="RU003355"/>
    </source>
</evidence>
<dbReference type="SUPFAM" id="SSF52743">
    <property type="entry name" value="Subtilisin-like"/>
    <property type="match status" value="1"/>
</dbReference>
<dbReference type="RefSeq" id="WP_110171843.1">
    <property type="nucleotide sequence ID" value="NZ_CP015136.1"/>
</dbReference>
<dbReference type="Gene3D" id="2.60.290.11">
    <property type="entry name" value="TM1070-like"/>
    <property type="match status" value="2"/>
</dbReference>
<keyword evidence="3 5" id="KW-0378">Hydrolase</keyword>
<dbReference type="InterPro" id="IPR023827">
    <property type="entry name" value="Peptidase_S8_Asp-AS"/>
</dbReference>
<name>A0A143PQV9_LUTPR</name>
<dbReference type="PROSITE" id="PS50093">
    <property type="entry name" value="PKD"/>
    <property type="match status" value="1"/>
</dbReference>
<dbReference type="Proteomes" id="UP000076079">
    <property type="component" value="Chromosome"/>
</dbReference>
<dbReference type="Gene3D" id="2.60.120.380">
    <property type="match status" value="1"/>
</dbReference>
<dbReference type="PANTHER" id="PTHR43806">
    <property type="entry name" value="PEPTIDASE S8"/>
    <property type="match status" value="1"/>
</dbReference>
<dbReference type="PRINTS" id="PR00723">
    <property type="entry name" value="SUBTILISIN"/>
</dbReference>
<dbReference type="InterPro" id="IPR050131">
    <property type="entry name" value="Peptidase_S8_subtilisin-like"/>
</dbReference>
<dbReference type="InterPro" id="IPR036852">
    <property type="entry name" value="Peptidase_S8/S53_dom_sf"/>
</dbReference>
<reference evidence="8 9" key="1">
    <citation type="journal article" date="2016" name="Genome Announc.">
        <title>First Complete Genome Sequence of a Subdivision 6 Acidobacterium Strain.</title>
        <authorList>
            <person name="Huang S."/>
            <person name="Vieira S."/>
            <person name="Bunk B."/>
            <person name="Riedel T."/>
            <person name="Sproer C."/>
            <person name="Overmann J."/>
        </authorList>
    </citation>
    <scope>NUCLEOTIDE SEQUENCE [LARGE SCALE GENOMIC DNA]</scope>
    <source>
        <strain evidence="9">DSM 100886 HEG_-6_39</strain>
    </source>
</reference>
<feature type="active site" description="Charge relay system" evidence="5">
    <location>
        <position position="411"/>
    </location>
</feature>
<feature type="domain" description="PKD" evidence="7">
    <location>
        <begin position="852"/>
        <end position="928"/>
    </location>
</feature>